<name>A0A9R1VES7_LACSA</name>
<proteinExistence type="inferred from homology"/>
<sequence length="217" mass="24618">MEIVSAAPQLGCVVLAELFDAWLWIIDTKQGLFASQVRFHGPVAKLRPQLAPGEPESPPEKDPVQEILAHRLWLGFFVDRFEEVRHNNVEQLLLLGRMLQASEATTKFPCRFSCHSATTGSFFTLMLLGLKLSSCQFQGNLHKTSASRRQDLAVFNIILSTLFFTHLSSSIDFHFAFSNYCRASLGWFCHQPEWFETNNGNFAHSEAHSVHSFVQFL</sequence>
<keyword evidence="4" id="KW-1185">Reference proteome</keyword>
<dbReference type="Pfam" id="PF19274">
    <property type="entry name" value="PI4K_N"/>
    <property type="match status" value="2"/>
</dbReference>
<evidence type="ECO:0000313" key="4">
    <source>
        <dbReference type="Proteomes" id="UP000235145"/>
    </source>
</evidence>
<organism evidence="3 4">
    <name type="scientific">Lactuca sativa</name>
    <name type="common">Garden lettuce</name>
    <dbReference type="NCBI Taxonomy" id="4236"/>
    <lineage>
        <taxon>Eukaryota</taxon>
        <taxon>Viridiplantae</taxon>
        <taxon>Streptophyta</taxon>
        <taxon>Embryophyta</taxon>
        <taxon>Tracheophyta</taxon>
        <taxon>Spermatophyta</taxon>
        <taxon>Magnoliopsida</taxon>
        <taxon>eudicotyledons</taxon>
        <taxon>Gunneridae</taxon>
        <taxon>Pentapetalae</taxon>
        <taxon>asterids</taxon>
        <taxon>campanulids</taxon>
        <taxon>Asterales</taxon>
        <taxon>Asteraceae</taxon>
        <taxon>Cichorioideae</taxon>
        <taxon>Cichorieae</taxon>
        <taxon>Lactucinae</taxon>
        <taxon>Lactuca</taxon>
    </lineage>
</organism>
<dbReference type="InterPro" id="IPR045495">
    <property type="entry name" value="PI4K_N"/>
</dbReference>
<reference evidence="3 4" key="1">
    <citation type="journal article" date="2017" name="Nat. Commun.">
        <title>Genome assembly with in vitro proximity ligation data and whole-genome triplication in lettuce.</title>
        <authorList>
            <person name="Reyes-Chin-Wo S."/>
            <person name="Wang Z."/>
            <person name="Yang X."/>
            <person name="Kozik A."/>
            <person name="Arikit S."/>
            <person name="Song C."/>
            <person name="Xia L."/>
            <person name="Froenicke L."/>
            <person name="Lavelle D.O."/>
            <person name="Truco M.J."/>
            <person name="Xia R."/>
            <person name="Zhu S."/>
            <person name="Xu C."/>
            <person name="Xu H."/>
            <person name="Xu X."/>
            <person name="Cox K."/>
            <person name="Korf I."/>
            <person name="Meyers B.C."/>
            <person name="Michelmore R.W."/>
        </authorList>
    </citation>
    <scope>NUCLEOTIDE SEQUENCE [LARGE SCALE GENOMIC DNA]</scope>
    <source>
        <strain evidence="4">cv. Salinas</strain>
        <tissue evidence="3">Seedlings</tissue>
    </source>
</reference>
<evidence type="ECO:0000313" key="3">
    <source>
        <dbReference type="EMBL" id="KAJ0203381.1"/>
    </source>
</evidence>
<accession>A0A9R1VES7</accession>
<gene>
    <name evidence="3" type="ORF">LSAT_V11C500265340</name>
</gene>
<dbReference type="Proteomes" id="UP000235145">
    <property type="component" value="Unassembled WGS sequence"/>
</dbReference>
<protein>
    <recommendedName>
        <fullName evidence="2">PI4-kinase N-terminal domain-containing protein</fullName>
    </recommendedName>
</protein>
<dbReference type="EMBL" id="NBSK02000005">
    <property type="protein sequence ID" value="KAJ0203381.1"/>
    <property type="molecule type" value="Genomic_DNA"/>
</dbReference>
<comment type="similarity">
    <text evidence="1">Belongs to the PI3/PI4-kinase family. Type III PI4K subfamily.</text>
</comment>
<comment type="caution">
    <text evidence="3">The sequence shown here is derived from an EMBL/GenBank/DDBJ whole genome shotgun (WGS) entry which is preliminary data.</text>
</comment>
<feature type="domain" description="PI4-kinase N-terminal" evidence="2">
    <location>
        <begin position="182"/>
        <end position="217"/>
    </location>
</feature>
<feature type="domain" description="PI4-kinase N-terminal" evidence="2">
    <location>
        <begin position="3"/>
        <end position="147"/>
    </location>
</feature>
<dbReference type="AlphaFoldDB" id="A0A9R1VES7"/>
<evidence type="ECO:0000256" key="1">
    <source>
        <dbReference type="ARBA" id="ARBA00006209"/>
    </source>
</evidence>
<evidence type="ECO:0000259" key="2">
    <source>
        <dbReference type="Pfam" id="PF19274"/>
    </source>
</evidence>